<dbReference type="eggNOG" id="COG0841">
    <property type="taxonomic scope" value="Bacteria"/>
</dbReference>
<dbReference type="Gene3D" id="1.20.1640.10">
    <property type="entry name" value="Multidrug efflux transporter AcrB transmembrane domain"/>
    <property type="match status" value="2"/>
</dbReference>
<dbReference type="PRINTS" id="PR00702">
    <property type="entry name" value="ACRIFLAVINRP"/>
</dbReference>
<evidence type="ECO:0000256" key="1">
    <source>
        <dbReference type="SAM" id="Phobius"/>
    </source>
</evidence>
<evidence type="ECO:0000313" key="2">
    <source>
        <dbReference type="EMBL" id="GAF02514.1"/>
    </source>
</evidence>
<keyword evidence="1" id="KW-0472">Membrane</keyword>
<dbReference type="InterPro" id="IPR027463">
    <property type="entry name" value="AcrB_DN_DC_subdom"/>
</dbReference>
<feature type="transmembrane region" description="Helical" evidence="1">
    <location>
        <begin position="463"/>
        <end position="487"/>
    </location>
</feature>
<dbReference type="Gene3D" id="3.30.70.1320">
    <property type="entry name" value="Multidrug efflux transporter AcrB pore domain like"/>
    <property type="match status" value="1"/>
</dbReference>
<dbReference type="STRING" id="869213.GCA_000517085_02799"/>
<protein>
    <submittedName>
        <fullName evidence="2">Multidrug transporter MdtC</fullName>
    </submittedName>
</protein>
<gene>
    <name evidence="2" type="ORF">JCM21142_31152</name>
</gene>
<dbReference type="PANTHER" id="PTHR32063:SF33">
    <property type="entry name" value="RND SUPERFAMILY EFFLUX PUMP PERMEASE COMPONENT"/>
    <property type="match status" value="1"/>
</dbReference>
<organism evidence="2 3">
    <name type="scientific">Saccharicrinis fermentans DSM 9555 = JCM 21142</name>
    <dbReference type="NCBI Taxonomy" id="869213"/>
    <lineage>
        <taxon>Bacteria</taxon>
        <taxon>Pseudomonadati</taxon>
        <taxon>Bacteroidota</taxon>
        <taxon>Bacteroidia</taxon>
        <taxon>Marinilabiliales</taxon>
        <taxon>Marinilabiliaceae</taxon>
        <taxon>Saccharicrinis</taxon>
    </lineage>
</organism>
<comment type="caution">
    <text evidence="2">The sequence shown here is derived from an EMBL/GenBank/DDBJ whole genome shotgun (WGS) entry which is preliminary data.</text>
</comment>
<proteinExistence type="predicted"/>
<feature type="transmembrane region" description="Helical" evidence="1">
    <location>
        <begin position="993"/>
        <end position="1019"/>
    </location>
</feature>
<evidence type="ECO:0000313" key="3">
    <source>
        <dbReference type="Proteomes" id="UP000019402"/>
    </source>
</evidence>
<dbReference type="RefSeq" id="WP_027472326.1">
    <property type="nucleotide sequence ID" value="NZ_BAMD01000010.1"/>
</dbReference>
<name>W7YJ03_9BACT</name>
<feature type="transmembrane region" description="Helical" evidence="1">
    <location>
        <begin position="333"/>
        <end position="351"/>
    </location>
</feature>
<feature type="transmembrane region" description="Helical" evidence="1">
    <location>
        <begin position="916"/>
        <end position="941"/>
    </location>
</feature>
<dbReference type="SUPFAM" id="SSF82714">
    <property type="entry name" value="Multidrug efflux transporter AcrB TolC docking domain, DN and DC subdomains"/>
    <property type="match status" value="2"/>
</dbReference>
<feature type="transmembrane region" description="Helical" evidence="1">
    <location>
        <begin position="962"/>
        <end position="981"/>
    </location>
</feature>
<dbReference type="PANTHER" id="PTHR32063">
    <property type="match status" value="1"/>
</dbReference>
<feature type="transmembrane region" description="Helical" evidence="1">
    <location>
        <begin position="530"/>
        <end position="548"/>
    </location>
</feature>
<dbReference type="OrthoDB" id="9798415at2"/>
<keyword evidence="3" id="KW-1185">Reference proteome</keyword>
<dbReference type="Pfam" id="PF00873">
    <property type="entry name" value="ACR_tran"/>
    <property type="match status" value="1"/>
</dbReference>
<dbReference type="SUPFAM" id="SSF82866">
    <property type="entry name" value="Multidrug efflux transporter AcrB transmembrane domain"/>
    <property type="match status" value="2"/>
</dbReference>
<feature type="transmembrane region" description="Helical" evidence="1">
    <location>
        <begin position="388"/>
        <end position="410"/>
    </location>
</feature>
<dbReference type="SUPFAM" id="SSF82693">
    <property type="entry name" value="Multidrug efflux transporter AcrB pore domain, PN1, PN2, PC1 and PC2 subdomains"/>
    <property type="match status" value="2"/>
</dbReference>
<dbReference type="Gene3D" id="3.30.70.1440">
    <property type="entry name" value="Multidrug efflux transporter AcrB pore domain"/>
    <property type="match status" value="1"/>
</dbReference>
<feature type="transmembrane region" description="Helical" evidence="1">
    <location>
        <begin position="357"/>
        <end position="376"/>
    </location>
</feature>
<feature type="transmembrane region" description="Helical" evidence="1">
    <location>
        <begin position="6"/>
        <end position="31"/>
    </location>
</feature>
<feature type="transmembrane region" description="Helical" evidence="1">
    <location>
        <begin position="890"/>
        <end position="910"/>
    </location>
</feature>
<reference evidence="2 3" key="1">
    <citation type="journal article" date="2014" name="Genome Announc.">
        <title>Draft Genome Sequence of Cytophaga fermentans JCM 21142T, a Facultative Anaerobe Isolated from Marine Mud.</title>
        <authorList>
            <person name="Starns D."/>
            <person name="Oshima K."/>
            <person name="Suda W."/>
            <person name="Iino T."/>
            <person name="Yuki M."/>
            <person name="Inoue J."/>
            <person name="Kitamura K."/>
            <person name="Iida T."/>
            <person name="Darby A."/>
            <person name="Hattori M."/>
            <person name="Ohkuma M."/>
        </authorList>
    </citation>
    <scope>NUCLEOTIDE SEQUENCE [LARGE SCALE GENOMIC DNA]</scope>
    <source>
        <strain evidence="2 3">JCM 21142</strain>
    </source>
</reference>
<dbReference type="Gene3D" id="3.30.2090.10">
    <property type="entry name" value="Multidrug efflux transporter AcrB TolC docking domain, DN and DC subdomains"/>
    <property type="match status" value="2"/>
</dbReference>
<dbReference type="Proteomes" id="UP000019402">
    <property type="component" value="Unassembled WGS sequence"/>
</dbReference>
<feature type="transmembrane region" description="Helical" evidence="1">
    <location>
        <begin position="864"/>
        <end position="883"/>
    </location>
</feature>
<dbReference type="Gene3D" id="3.30.70.1430">
    <property type="entry name" value="Multidrug efflux transporter AcrB pore domain"/>
    <property type="match status" value="2"/>
</dbReference>
<dbReference type="GO" id="GO:0042910">
    <property type="term" value="F:xenobiotic transmembrane transporter activity"/>
    <property type="evidence" value="ECO:0007669"/>
    <property type="project" value="TreeGrafter"/>
</dbReference>
<dbReference type="InterPro" id="IPR001036">
    <property type="entry name" value="Acrflvin-R"/>
</dbReference>
<keyword evidence="1" id="KW-0812">Transmembrane</keyword>
<keyword evidence="1" id="KW-1133">Transmembrane helix</keyword>
<accession>W7YJ03</accession>
<sequence length="1054" mass="116995">MKKLIAYFIKFPLAVNLLMVMVFLFGIIALLNTQKNFFPNIPTRNIYVDIVYPGASPEEVEEGAILKIEENVKGLENMERITSVSRENMGTVTIEMLKGTDMDEALTRVKNEVEKISSFPVNIESVVTYKHDNTNFAINFAIVAKGGNKVTLNQLKLAARDIEHDLLRMDGISKISIGGYPDEEIAILLDEEAMESYQISFTEIANAVKASNLLMTGGSIKDGAEEFFIRVRNKEYRSEGLEDIVVRNSSDGGIVYLKDIATIKDMWDDSPSDIVYNKKQAVVVTINTTFEEDIIVASEKLNAYLDDYNKSQDLFETEIIRDQSDTLNQRIELLMNNGLLGILLVLLFLSLFLNPRIAFWVAIGIPFSMLGMFVMIPATTVTINMLSLFGLILVLGILVDDAIVVGENIYRHWQMGKSPVQAAIEGTLEVTAAVVSGVITTITAFCTFLFLDGRLGEMFSEVSVIVIIILLVSLVEGLIVLPAHMAHSKALVRGSDKKWIQYMGWSEAWLVWMRNKIYSPILSFFIKNKIIAFSVFIATFIFSILAVSNKVVTTTFFPDVDGDNFTVTLTMPSGTDTPVTQKHLDRISAGIWEVNEEMKGLQPEGQDIIKSLYQQYQGAGNSATIEVSLLDAEVRNSSTAEVIEHIRSKVGEVPGAETFEIIGFNPFGKALSLSLVGDDNKALQAAKEEVKLALKKMPELSDVSDNSPVGSREIELSLKPKAHHLGITLQQVIGQVREAFFGNEVQRLQRGKDEVRVWVRYDIENRRSLGQLENMKIRLGNGVNYPLAELASFKMVNGVTNVRHLQFDREVQVVANQTDPTSSLPEIMQKINKEILPPIFAKHHGVRVSYDGQQRETNKVASSASVVIPVVLLLMFGMVILTTRSVSQSILVYAMIPLSLFGVVMGHWIHGQAISLMSFMGMIALVGVMINDGLILVNALNVNLKNGMPYYDAVVDAGISRFRPIILTTLTTVAGMAPMVLETSLQAQFLIPMALSLAYGMAMATTTTLFLLPVMLLIVNQLKVKWVSLIKGRTVSAEEVENAIKEMKYDYDKL</sequence>
<feature type="transmembrane region" description="Helical" evidence="1">
    <location>
        <begin position="430"/>
        <end position="451"/>
    </location>
</feature>
<dbReference type="GO" id="GO:0005886">
    <property type="term" value="C:plasma membrane"/>
    <property type="evidence" value="ECO:0007669"/>
    <property type="project" value="TreeGrafter"/>
</dbReference>
<dbReference type="AlphaFoldDB" id="W7YJ03"/>
<dbReference type="EMBL" id="BAMD01000010">
    <property type="protein sequence ID" value="GAF02514.1"/>
    <property type="molecule type" value="Genomic_DNA"/>
</dbReference>